<evidence type="ECO:0000313" key="3">
    <source>
        <dbReference type="EMBL" id="MSR92243.1"/>
    </source>
</evidence>
<reference evidence="3 4" key="1">
    <citation type="submission" date="2019-08" db="EMBL/GenBank/DDBJ databases">
        <title>In-depth cultivation of the pig gut microbiome towards novel bacterial diversity and tailored functional studies.</title>
        <authorList>
            <person name="Wylensek D."/>
            <person name="Hitch T.C.A."/>
            <person name="Clavel T."/>
        </authorList>
    </citation>
    <scope>NUCLEOTIDE SEQUENCE [LARGE SCALE GENOMIC DNA]</scope>
    <source>
        <strain evidence="3 4">WCA-383-APC-5B</strain>
    </source>
</reference>
<keyword evidence="4" id="KW-1185">Reference proteome</keyword>
<feature type="coiled-coil region" evidence="1">
    <location>
        <begin position="54"/>
        <end position="110"/>
    </location>
</feature>
<comment type="caution">
    <text evidence="3">The sequence shown here is derived from an EMBL/GenBank/DDBJ whole genome shotgun (WGS) entry which is preliminary data.</text>
</comment>
<feature type="transmembrane region" description="Helical" evidence="2">
    <location>
        <begin position="378"/>
        <end position="397"/>
    </location>
</feature>
<dbReference type="EMBL" id="VULX01000026">
    <property type="protein sequence ID" value="MSR92243.1"/>
    <property type="molecule type" value="Genomic_DNA"/>
</dbReference>
<gene>
    <name evidence="3" type="ORF">FYJ33_12775</name>
</gene>
<keyword evidence="1" id="KW-0175">Coiled coil</keyword>
<keyword evidence="2" id="KW-1133">Transmembrane helix</keyword>
<dbReference type="AlphaFoldDB" id="A0A7X2N046"/>
<dbReference type="Pfam" id="PF12679">
    <property type="entry name" value="ABC2_membrane_2"/>
    <property type="match status" value="1"/>
</dbReference>
<evidence type="ECO:0000256" key="2">
    <source>
        <dbReference type="SAM" id="Phobius"/>
    </source>
</evidence>
<feature type="transmembrane region" description="Helical" evidence="2">
    <location>
        <begin position="20"/>
        <end position="39"/>
    </location>
</feature>
<feature type="transmembrane region" description="Helical" evidence="2">
    <location>
        <begin position="171"/>
        <end position="193"/>
    </location>
</feature>
<proteinExistence type="predicted"/>
<keyword evidence="2" id="KW-0472">Membrane</keyword>
<dbReference type="PANTHER" id="PTHR37305:SF1">
    <property type="entry name" value="MEMBRANE PROTEIN"/>
    <property type="match status" value="1"/>
</dbReference>
<feature type="transmembrane region" description="Helical" evidence="2">
    <location>
        <begin position="294"/>
        <end position="315"/>
    </location>
</feature>
<keyword evidence="2" id="KW-0812">Transmembrane</keyword>
<sequence>MLFTLIKNEWIKLFKRTKTWIVFLLFIAVVVLGTVALFYDEKNSEKYHSPSYQLNECNEQIKSQTKRADEIKDSKNKDDQNEYAQIQSQLAQLNMEKEQYEEAVKHVGEKDGWKKTLDKEIETTKTQISETIDKDQKAQLEQQLAKLKYMQENNIDKSNEWRVNPYKTTQMLFAILGSALLIIGIAIFMSDIVSGECTPPTLKFLLIQPISRAKVLLSKFIAVTTTVIAMIMSTEIIAFLVVGAIKGFEFAKYPVILGTKYKMDNSNVAAGPHLVEVAGSGYIATNSEYVLKAFLLQLLFIITCCAFIFMISSIFKSSMITMSISIALVFAVNIVSQLVSVIRKIAHLIFINYGSVCQVLEGNIAGQYNNANLTLTNAIIVMIVTSIVSYVIAHLVFSKRDILI</sequence>
<dbReference type="GO" id="GO:0005886">
    <property type="term" value="C:plasma membrane"/>
    <property type="evidence" value="ECO:0007669"/>
    <property type="project" value="UniProtKB-SubCell"/>
</dbReference>
<dbReference type="GO" id="GO:0140359">
    <property type="term" value="F:ABC-type transporter activity"/>
    <property type="evidence" value="ECO:0007669"/>
    <property type="project" value="InterPro"/>
</dbReference>
<name>A0A7X2N046_9CLOT</name>
<protein>
    <submittedName>
        <fullName evidence="3">ABC transporter permease subunit</fullName>
    </submittedName>
</protein>
<evidence type="ECO:0000313" key="4">
    <source>
        <dbReference type="Proteomes" id="UP000460287"/>
    </source>
</evidence>
<organism evidence="3 4">
    <name type="scientific">Inconstantimicrobium porci</name>
    <dbReference type="NCBI Taxonomy" id="2652291"/>
    <lineage>
        <taxon>Bacteria</taxon>
        <taxon>Bacillati</taxon>
        <taxon>Bacillota</taxon>
        <taxon>Clostridia</taxon>
        <taxon>Eubacteriales</taxon>
        <taxon>Clostridiaceae</taxon>
        <taxon>Inconstantimicrobium</taxon>
    </lineage>
</organism>
<feature type="transmembrane region" description="Helical" evidence="2">
    <location>
        <begin position="220"/>
        <end position="245"/>
    </location>
</feature>
<accession>A0A7X2N046</accession>
<feature type="transmembrane region" description="Helical" evidence="2">
    <location>
        <begin position="322"/>
        <end position="342"/>
    </location>
</feature>
<evidence type="ECO:0000256" key="1">
    <source>
        <dbReference type="SAM" id="Coils"/>
    </source>
</evidence>
<dbReference type="PANTHER" id="PTHR37305">
    <property type="entry name" value="INTEGRAL MEMBRANE PROTEIN-RELATED"/>
    <property type="match status" value="1"/>
</dbReference>
<dbReference type="RefSeq" id="WP_154532139.1">
    <property type="nucleotide sequence ID" value="NZ_JAQXTV010000095.1"/>
</dbReference>
<dbReference type="Proteomes" id="UP000460287">
    <property type="component" value="Unassembled WGS sequence"/>
</dbReference>